<dbReference type="PANTHER" id="PTHR48475:SF2">
    <property type="entry name" value="RIBONUCLEASE H"/>
    <property type="match status" value="1"/>
</dbReference>
<evidence type="ECO:0000313" key="2">
    <source>
        <dbReference type="Proteomes" id="UP001289374"/>
    </source>
</evidence>
<comment type="caution">
    <text evidence="1">The sequence shown here is derived from an EMBL/GenBank/DDBJ whole genome shotgun (WGS) entry which is preliminary data.</text>
</comment>
<dbReference type="PANTHER" id="PTHR48475">
    <property type="entry name" value="RIBONUCLEASE H"/>
    <property type="match status" value="1"/>
</dbReference>
<evidence type="ECO:0008006" key="3">
    <source>
        <dbReference type="Google" id="ProtNLM"/>
    </source>
</evidence>
<keyword evidence="2" id="KW-1185">Reference proteome</keyword>
<protein>
    <recommendedName>
        <fullName evidence="3">Reverse transcriptase RNase H-like domain-containing protein</fullName>
    </recommendedName>
</protein>
<gene>
    <name evidence="1" type="ORF">Sango_2434200</name>
</gene>
<sequence>MLNGAKGRYTPIEKVAFALVVTARRLRPNFLSHSVGVKTNLPLKQTLEKPDTSGLMVKWAVELRARHLAAYLDSQLVVKQVEVMYEAK</sequence>
<accession>A0AAE1W7N7</accession>
<reference evidence="1" key="1">
    <citation type="submission" date="2020-06" db="EMBL/GenBank/DDBJ databases">
        <authorList>
            <person name="Li T."/>
            <person name="Hu X."/>
            <person name="Zhang T."/>
            <person name="Song X."/>
            <person name="Zhang H."/>
            <person name="Dai N."/>
            <person name="Sheng W."/>
            <person name="Hou X."/>
            <person name="Wei L."/>
        </authorList>
    </citation>
    <scope>NUCLEOTIDE SEQUENCE</scope>
    <source>
        <strain evidence="1">K16</strain>
        <tissue evidence="1">Leaf</tissue>
    </source>
</reference>
<name>A0AAE1W7N7_9LAMI</name>
<dbReference type="Proteomes" id="UP001289374">
    <property type="component" value="Unassembled WGS sequence"/>
</dbReference>
<evidence type="ECO:0000313" key="1">
    <source>
        <dbReference type="EMBL" id="KAK4388276.1"/>
    </source>
</evidence>
<reference evidence="1" key="2">
    <citation type="journal article" date="2024" name="Plant">
        <title>Genomic evolution and insights into agronomic trait innovations of Sesamum species.</title>
        <authorList>
            <person name="Miao H."/>
            <person name="Wang L."/>
            <person name="Qu L."/>
            <person name="Liu H."/>
            <person name="Sun Y."/>
            <person name="Le M."/>
            <person name="Wang Q."/>
            <person name="Wei S."/>
            <person name="Zheng Y."/>
            <person name="Lin W."/>
            <person name="Duan Y."/>
            <person name="Cao H."/>
            <person name="Xiong S."/>
            <person name="Wang X."/>
            <person name="Wei L."/>
            <person name="Li C."/>
            <person name="Ma Q."/>
            <person name="Ju M."/>
            <person name="Zhao R."/>
            <person name="Li G."/>
            <person name="Mu C."/>
            <person name="Tian Q."/>
            <person name="Mei H."/>
            <person name="Zhang T."/>
            <person name="Gao T."/>
            <person name="Zhang H."/>
        </authorList>
    </citation>
    <scope>NUCLEOTIDE SEQUENCE</scope>
    <source>
        <strain evidence="1">K16</strain>
    </source>
</reference>
<dbReference type="EMBL" id="JACGWL010000014">
    <property type="protein sequence ID" value="KAK4388276.1"/>
    <property type="molecule type" value="Genomic_DNA"/>
</dbReference>
<proteinExistence type="predicted"/>
<dbReference type="AlphaFoldDB" id="A0AAE1W7N7"/>
<organism evidence="1 2">
    <name type="scientific">Sesamum angolense</name>
    <dbReference type="NCBI Taxonomy" id="2727404"/>
    <lineage>
        <taxon>Eukaryota</taxon>
        <taxon>Viridiplantae</taxon>
        <taxon>Streptophyta</taxon>
        <taxon>Embryophyta</taxon>
        <taxon>Tracheophyta</taxon>
        <taxon>Spermatophyta</taxon>
        <taxon>Magnoliopsida</taxon>
        <taxon>eudicotyledons</taxon>
        <taxon>Gunneridae</taxon>
        <taxon>Pentapetalae</taxon>
        <taxon>asterids</taxon>
        <taxon>lamiids</taxon>
        <taxon>Lamiales</taxon>
        <taxon>Pedaliaceae</taxon>
        <taxon>Sesamum</taxon>
    </lineage>
</organism>